<keyword evidence="2" id="KW-0596">Phosphopantetheine</keyword>
<keyword evidence="5" id="KW-0808">Transferase</keyword>
<dbReference type="Gene3D" id="3.40.50.12780">
    <property type="entry name" value="N-terminal domain of ligase-like"/>
    <property type="match status" value="1"/>
</dbReference>
<dbReference type="Gene3D" id="3.40.50.1820">
    <property type="entry name" value="alpha/beta hydrolase"/>
    <property type="match status" value="2"/>
</dbReference>
<dbReference type="Gene3D" id="3.40.47.10">
    <property type="match status" value="1"/>
</dbReference>
<dbReference type="InterPro" id="IPR014030">
    <property type="entry name" value="Ketoacyl_synth_N"/>
</dbReference>
<evidence type="ECO:0000259" key="8">
    <source>
        <dbReference type="PROSITE" id="PS50075"/>
    </source>
</evidence>
<dbReference type="InterPro" id="IPR036291">
    <property type="entry name" value="NAD(P)-bd_dom_sf"/>
</dbReference>
<evidence type="ECO:0000313" key="10">
    <source>
        <dbReference type="EMBL" id="CAE0360747.1"/>
    </source>
</evidence>
<dbReference type="InterPro" id="IPR045851">
    <property type="entry name" value="AMP-bd_C_sf"/>
</dbReference>
<dbReference type="SUPFAM" id="SSF51735">
    <property type="entry name" value="NAD(P)-binding Rossmann-fold domains"/>
    <property type="match status" value="1"/>
</dbReference>
<dbReference type="PANTHER" id="PTHR43775">
    <property type="entry name" value="FATTY ACID SYNTHASE"/>
    <property type="match status" value="1"/>
</dbReference>
<dbReference type="Pfam" id="PF22336">
    <property type="entry name" value="RhiE-like_linker"/>
    <property type="match status" value="1"/>
</dbReference>
<dbReference type="InterPro" id="IPR006162">
    <property type="entry name" value="Ppantetheine_attach_site"/>
</dbReference>
<dbReference type="Gene3D" id="3.40.50.720">
    <property type="entry name" value="NAD(P)-binding Rossmann-like Domain"/>
    <property type="match status" value="1"/>
</dbReference>
<feature type="domain" description="Carrier" evidence="8">
    <location>
        <begin position="913"/>
        <end position="988"/>
    </location>
</feature>
<evidence type="ECO:0000256" key="6">
    <source>
        <dbReference type="ARBA" id="ARBA00022737"/>
    </source>
</evidence>
<evidence type="ECO:0000256" key="4">
    <source>
        <dbReference type="ARBA" id="ARBA00022553"/>
    </source>
</evidence>
<dbReference type="InterPro" id="IPR009081">
    <property type="entry name" value="PP-bd_ACP"/>
</dbReference>
<dbReference type="InterPro" id="IPR054514">
    <property type="entry name" value="RhiE-like_linker"/>
</dbReference>
<feature type="region of interest" description="Disordered" evidence="7">
    <location>
        <begin position="1616"/>
        <end position="1636"/>
    </location>
</feature>
<dbReference type="SUPFAM" id="SSF56801">
    <property type="entry name" value="Acetyl-CoA synthetase-like"/>
    <property type="match status" value="1"/>
</dbReference>
<dbReference type="PROSITE" id="PS52004">
    <property type="entry name" value="KS3_2"/>
    <property type="match status" value="1"/>
</dbReference>
<dbReference type="PROSITE" id="PS50075">
    <property type="entry name" value="CARRIER"/>
    <property type="match status" value="2"/>
</dbReference>
<protein>
    <submittedName>
        <fullName evidence="10">Uncharacterized protein</fullName>
    </submittedName>
</protein>
<dbReference type="Gene3D" id="1.10.1200.10">
    <property type="entry name" value="ACP-like"/>
    <property type="match status" value="1"/>
</dbReference>
<gene>
    <name evidence="10" type="ORF">ALAG00032_LOCUS1478</name>
</gene>
<reference evidence="10" key="1">
    <citation type="submission" date="2021-01" db="EMBL/GenBank/DDBJ databases">
        <authorList>
            <person name="Corre E."/>
            <person name="Pelletier E."/>
            <person name="Niang G."/>
            <person name="Scheremetjew M."/>
            <person name="Finn R."/>
            <person name="Kale V."/>
            <person name="Holt S."/>
            <person name="Cochrane G."/>
            <person name="Meng A."/>
            <person name="Brown T."/>
            <person name="Cohen L."/>
        </authorList>
    </citation>
    <scope>NUCLEOTIDE SEQUENCE</scope>
    <source>
        <strain evidence="10">CCMP1510</strain>
    </source>
</reference>
<dbReference type="InterPro" id="IPR013968">
    <property type="entry name" value="PKS_KR"/>
</dbReference>
<dbReference type="SUPFAM" id="SSF53474">
    <property type="entry name" value="alpha/beta-Hydrolases"/>
    <property type="match status" value="2"/>
</dbReference>
<dbReference type="GO" id="GO:0031177">
    <property type="term" value="F:phosphopantetheine binding"/>
    <property type="evidence" value="ECO:0007669"/>
    <property type="project" value="InterPro"/>
</dbReference>
<dbReference type="Pfam" id="PF00975">
    <property type="entry name" value="Thioesterase"/>
    <property type="match status" value="1"/>
</dbReference>
<evidence type="ECO:0000256" key="2">
    <source>
        <dbReference type="ARBA" id="ARBA00022450"/>
    </source>
</evidence>
<dbReference type="SMART" id="SM00822">
    <property type="entry name" value="PKS_KR"/>
    <property type="match status" value="1"/>
</dbReference>
<dbReference type="InterPro" id="IPR042099">
    <property type="entry name" value="ANL_N_sf"/>
</dbReference>
<dbReference type="InterPro" id="IPR014031">
    <property type="entry name" value="Ketoacyl_synth_C"/>
</dbReference>
<dbReference type="SMART" id="SM00825">
    <property type="entry name" value="PKS_KS"/>
    <property type="match status" value="1"/>
</dbReference>
<dbReference type="Gene3D" id="3.30.70.3290">
    <property type="match status" value="1"/>
</dbReference>
<dbReference type="SUPFAM" id="SSF47336">
    <property type="entry name" value="ACP-like"/>
    <property type="match status" value="2"/>
</dbReference>
<evidence type="ECO:0000256" key="7">
    <source>
        <dbReference type="SAM" id="MobiDB-lite"/>
    </source>
</evidence>
<name>A0A7S3JRY9_9STRA</name>
<sequence length="2991" mass="324527">MTERTSSPLVCYDPRVVEPWVRVICFPHAGGGPHSFAHLRNLPEWMEVHVVSYAGRGARYAEPFAEDFESISREAFSSIREFAERPLLLVGHSFGALLAFDVTTKLEQETNAMTLGLVVSSCPEPSMRIKNEKLSQMTDAALLTALASRDWLPAAVSGGGAAGLVAHTLPPLRADLALYEQYEITNEVCVRCAITITGGTLDASVPLEKLTPWKQRSLQSANCQLKLVPNAGHFHIESHAADFTELLEQSAQALLDASSAAVICGPKYDPVESTIYDLIHMQSKIIPNAPAVFEPFSHSPPAPALNAQLTSERGATTFKSLITTVNTVAAVLIHEFNVKPGNIVAVYHEPSTAYILANLAIFAAGAAMVYFEVNYTASLIEQLLIASQAVSILTNARLRAKTLTALLSPESQNKHDTLVKLHCLELNNQRNEFGGISWLFLDEEPCLSYCKKNQDAAIPNQLSPKLSSLAYCSMSSGTTGRPKAILVEHHSVTHNFHVREAVCPYVSENDRDGCNVFFVWESLRAPSKGRVTVIIPDDVIVDARSLASFLRVQKITRCMLTPSLLRNLLDQPGLDAKRVLGHLRYVLLEGEVVPHQLVQDFKRLFHSQSGLKEFPVLINYYSTWESLDATSALLAPTHITKQQKNSPFQKARFAAPVGLPLPGVCMLIIDRRTRQVLPRGVPGFVLVVASSIARGYLGDDEKTKDRFSTNPVPALAEKDAAVRHALEENSNSSEISWVADTNDTTIRCYDTGDRGLVTTQGELFLLGRADATVKLRGFKIALNYVEATTLELGSVRACVVRPVINQETQQPEGIVAYVVPREELNGNYQIFISAIHAHHKTTLPEYAVPAYLIPLDKLPTKPGSGKLDFANLPHPTDADRPGNWTDQAAKTTEAKAGISTDEVKKDFDKGSSGSARVAARVIAEAFRETLGRQEVANDANFFELGGHSLHAAKIIGFIAGKLGVELKVVELFERPTINALALLISSKLGGDEGNADTTDALALHPILAETEIKPMLIAVTGAAGLFPGAPDVRSFWSQVLESCDSLTTLSFAELAERGVPEHVLCRPDFVPKAQKLNGTDVVSFDALFWGISAAEARIMDPQHRKLLEVAWRARETAGRGIRANQNNDAYGVFASAGIDGYMIHHLSGSPLKDIQDPAQIFLGEVGSEKDYACTRISYQCGLRGPSISVNSACSSALVAAVLAMNAINNQECIGAIVGATSITFPNLGYIYVDGLVGSEDGVVRPLDAAASGTLFGDSVGAICLEALSLSNESSQHEHEDRAGLALILSGATTNDGRLKAGYTAPSAEAQALAIARSIQRSKIPRLDFVELHATATKLGDAIELAGLGRALGLTKLKTNDKNAVSSLILGSIKGNIGHANCAAGFTGLLKVCLSLAHGLVPATAHFTKLNPRITLPLNSIIVPHGHRPAKLEQNGRYEDGPSFAGVSSFGVGGTNAHLTLCSPLQQNDAVRNGGGYYGDLQREFHSRTLAPPKFISWDSDDFDRPHGAAARSADIEDAAAAATYAAMRDAAAAAAIDFGVDPTSARREALEAVRQIDFKEGNNIGKGPTLQMIPESRFSRTLDQSGRVNSLDTLVGIVGPDGLTLTEATSRISKISEDETKLSQKRESDDRPNNNIIWDQYSDLDGSITEIQQERRQKFKRKPRRRRAELIILSARTKESLSEQRDSIAAFMQRCEDEDTDVYLQDVAKTLQEGREHWSDWRLAISARTLGEAAKKLRDAELIPRAKKRSDNMDVICLQLGDAYPKCELKLGAGRALFETHAEFRSQVQACASIIDAPLRELPPINGSRAPNGLLEALGYLVDEVDLEPGSTFALHGRSSLLATQAILNRPAVAQPVTFALLYSLAACLFGVDDVHSENLGIKCTLISQVRFFAAIAGYGIGQLVALALDGSVKLDNALLFCLERGRLIEEASPDAGDRFESFLMTKFKNEPEWLHAPRRTAVADNVSGQWLNAFDAADPGYWREHFEKEMNNDLKWDANFQALDRWDPAIIISIDTACRNGCAFTLENGRSVCSIGNADDSDVYSLTYALAAVWLTGVVVDWPAARLSARGRNSRGRKARFIAGVPGYAFAKTSFWINPRASVYADIPSDDTNSITKNSTASRKQTQLSFVTPVCLVNKSSRNQKGSFTHARVICAAYAGGSSSSFTQWVTAAPNWLQILAIESPGRGARADESSLSCDDDDGRELTSLCNAILDVTCRDRVPWALLGLSAGGLQVVEIYNELLRRSNIDRRAERALTRLTCIFVAGRAPPDPVLAEPGALNKPLPSDEEIASVYALADDATRQSEAYRTVALPRLKSDLATDARAERRVAILLKERAFDKIAFSPTIVVAGGIDDPSFSPTNLGLWRALAGTSVTFECKFYSGGHDFLVTHHKELLTDLTSHLSQFGFIESMIEDKISAAPDLKDPLYSVRWEDVGIIDPPSLDVDKETYVEMLPTTRLCDLRRNALLENDPEILDETAADALRRGVLIIDGLDTTIDDNKGNTHDQNELDWIRRDEEEAWCLVEVLRRIAENTSGRVDATIISRASPHGALAAGASKCVRYEIGLFSLRRVYVRIDALSVSQLGLSRDAFVRWAVDAGRQASASLGDEDVLLWPVGSIENATTWRAAVLRAKVKAVDTNSDAPVASIVANRTVLVTGATGGLGKVLVEWLQGMGADVIKLGRRLPPGEDASKFAVAAVDDFDSLASNPVLSRCDRIALIFHLAGMLSDATIVNMNQSTFCAPIVPKAHGLVAIRKLAAKRNWGTKCIVAYSSTTSLYGFGGQTNYAAANAFLDAFADFSDDLLPLAGAPPVLAIHWGPWAEAGMAAVGTKANDHALRVGDKPLSTAEALRCLGKILDSGLTSARYAIFKVDDWSKSPWKSLAAVRHLVEISNDETNMDLSKTETTTTSPRKLDAVDEFLRHRVSQWLPDETLDSLGLDSLDLAQMRAQAADIVGITVPMSLFTAPDRTLGELADALRDFIETHNTTLT</sequence>
<dbReference type="CDD" id="cd00833">
    <property type="entry name" value="PKS"/>
    <property type="match status" value="1"/>
</dbReference>
<keyword evidence="6" id="KW-0677">Repeat</keyword>
<dbReference type="InterPro" id="IPR036736">
    <property type="entry name" value="ACP-like_sf"/>
</dbReference>
<evidence type="ECO:0000256" key="5">
    <source>
        <dbReference type="ARBA" id="ARBA00022679"/>
    </source>
</evidence>
<comment type="subcellular location">
    <subcellularLocation>
        <location evidence="1">Cytoplasm</location>
    </subcellularLocation>
</comment>
<dbReference type="InterPro" id="IPR000873">
    <property type="entry name" value="AMP-dep_synth/lig_dom"/>
</dbReference>
<evidence type="ECO:0000259" key="9">
    <source>
        <dbReference type="PROSITE" id="PS52004"/>
    </source>
</evidence>
<dbReference type="InterPro" id="IPR001227">
    <property type="entry name" value="Ac_transferase_dom_sf"/>
</dbReference>
<dbReference type="Pfam" id="PF00501">
    <property type="entry name" value="AMP-binding"/>
    <property type="match status" value="1"/>
</dbReference>
<evidence type="ECO:0000256" key="1">
    <source>
        <dbReference type="ARBA" id="ARBA00004496"/>
    </source>
</evidence>
<dbReference type="GO" id="GO:0004312">
    <property type="term" value="F:fatty acid synthase activity"/>
    <property type="evidence" value="ECO:0007669"/>
    <property type="project" value="TreeGrafter"/>
</dbReference>
<dbReference type="Pfam" id="PF00550">
    <property type="entry name" value="PP-binding"/>
    <property type="match status" value="2"/>
</dbReference>
<dbReference type="SUPFAM" id="SSF53901">
    <property type="entry name" value="Thiolase-like"/>
    <property type="match status" value="1"/>
</dbReference>
<dbReference type="InterPro" id="IPR057326">
    <property type="entry name" value="KR_dom"/>
</dbReference>
<dbReference type="PROSITE" id="PS00012">
    <property type="entry name" value="PHOSPHOPANTETHEINE"/>
    <property type="match status" value="2"/>
</dbReference>
<dbReference type="InterPro" id="IPR016035">
    <property type="entry name" value="Acyl_Trfase/lysoPLipase"/>
</dbReference>
<dbReference type="InterPro" id="IPR016039">
    <property type="entry name" value="Thiolase-like"/>
</dbReference>
<dbReference type="GO" id="GO:0005737">
    <property type="term" value="C:cytoplasm"/>
    <property type="evidence" value="ECO:0007669"/>
    <property type="project" value="UniProtKB-SubCell"/>
</dbReference>
<dbReference type="Pfam" id="PF00109">
    <property type="entry name" value="ketoacyl-synt"/>
    <property type="match status" value="1"/>
</dbReference>
<organism evidence="10">
    <name type="scientific">Aureoumbra lagunensis</name>
    <dbReference type="NCBI Taxonomy" id="44058"/>
    <lineage>
        <taxon>Eukaryota</taxon>
        <taxon>Sar</taxon>
        <taxon>Stramenopiles</taxon>
        <taxon>Ochrophyta</taxon>
        <taxon>Pelagophyceae</taxon>
        <taxon>Pelagomonadales</taxon>
        <taxon>Aureoumbra</taxon>
    </lineage>
</organism>
<dbReference type="GO" id="GO:0006633">
    <property type="term" value="P:fatty acid biosynthetic process"/>
    <property type="evidence" value="ECO:0007669"/>
    <property type="project" value="TreeGrafter"/>
</dbReference>
<dbReference type="InterPro" id="IPR050091">
    <property type="entry name" value="PKS_NRPS_Biosynth_Enz"/>
</dbReference>
<feature type="compositionally biased region" description="Basic and acidic residues" evidence="7">
    <location>
        <begin position="1616"/>
        <end position="1632"/>
    </location>
</feature>
<dbReference type="SMART" id="SM00823">
    <property type="entry name" value="PKS_PP"/>
    <property type="match status" value="1"/>
</dbReference>
<dbReference type="InterPro" id="IPR029058">
    <property type="entry name" value="AB_hydrolase_fold"/>
</dbReference>
<dbReference type="EMBL" id="HBIJ01002130">
    <property type="protein sequence ID" value="CAE0360747.1"/>
    <property type="molecule type" value="Transcribed_RNA"/>
</dbReference>
<dbReference type="Pfam" id="PF08659">
    <property type="entry name" value="KR"/>
    <property type="match status" value="1"/>
</dbReference>
<dbReference type="PANTHER" id="PTHR43775:SF37">
    <property type="entry name" value="SI:DKEY-61P9.11"/>
    <property type="match status" value="1"/>
</dbReference>
<dbReference type="InterPro" id="IPR020806">
    <property type="entry name" value="PKS_PP-bd"/>
</dbReference>
<feature type="domain" description="Carrier" evidence="8">
    <location>
        <begin position="2908"/>
        <end position="2983"/>
    </location>
</feature>
<feature type="domain" description="Ketosynthase family 3 (KS3)" evidence="9">
    <location>
        <begin position="1014"/>
        <end position="1462"/>
    </location>
</feature>
<dbReference type="Pfam" id="PF02801">
    <property type="entry name" value="Ketoacyl-synt_C"/>
    <property type="match status" value="1"/>
</dbReference>
<dbReference type="Gene3D" id="3.40.366.10">
    <property type="entry name" value="Malonyl-Coenzyme A Acyl Carrier Protein, domain 2"/>
    <property type="match status" value="1"/>
</dbReference>
<dbReference type="SUPFAM" id="SSF52151">
    <property type="entry name" value="FabD/lysophospholipase-like"/>
    <property type="match status" value="1"/>
</dbReference>
<accession>A0A7S3JRY9</accession>
<dbReference type="InterPro" id="IPR020841">
    <property type="entry name" value="PKS_Beta-ketoAc_synthase_dom"/>
</dbReference>
<dbReference type="InterPro" id="IPR001031">
    <property type="entry name" value="Thioesterase"/>
</dbReference>
<keyword evidence="4" id="KW-0597">Phosphoprotein</keyword>
<dbReference type="Gene3D" id="3.30.300.30">
    <property type="match status" value="1"/>
</dbReference>
<evidence type="ECO:0000256" key="3">
    <source>
        <dbReference type="ARBA" id="ARBA00022490"/>
    </source>
</evidence>
<keyword evidence="3" id="KW-0963">Cytoplasm</keyword>
<proteinExistence type="predicted"/>